<name>A0A3A8KTE2_9BACT</name>
<dbReference type="AlphaFoldDB" id="A0A3A8KTE2"/>
<sequence>MAVPEKMCAAALVALRLKTLPMPVNVPVLSIVAAWHRRHEPDRAHGWLRQQVQAVLMELTAAGPR</sequence>
<evidence type="ECO:0000313" key="2">
    <source>
        <dbReference type="Proteomes" id="UP000268313"/>
    </source>
</evidence>
<evidence type="ECO:0008006" key="3">
    <source>
        <dbReference type="Google" id="ProtNLM"/>
    </source>
</evidence>
<evidence type="ECO:0000313" key="1">
    <source>
        <dbReference type="EMBL" id="RKH07521.1"/>
    </source>
</evidence>
<dbReference type="EMBL" id="RAWE01000003">
    <property type="protein sequence ID" value="RKH07521.1"/>
    <property type="molecule type" value="Genomic_DNA"/>
</dbReference>
<proteinExistence type="predicted"/>
<dbReference type="Proteomes" id="UP000268313">
    <property type="component" value="Unassembled WGS sequence"/>
</dbReference>
<protein>
    <recommendedName>
        <fullName evidence="3">LysR family transcriptional regulator</fullName>
    </recommendedName>
</protein>
<dbReference type="SUPFAM" id="SSF53850">
    <property type="entry name" value="Periplasmic binding protein-like II"/>
    <property type="match status" value="1"/>
</dbReference>
<gene>
    <name evidence="1" type="ORF">D7X32_01810</name>
</gene>
<organism evidence="1 2">
    <name type="scientific">Corallococcus carmarthensis</name>
    <dbReference type="NCBI Taxonomy" id="2316728"/>
    <lineage>
        <taxon>Bacteria</taxon>
        <taxon>Pseudomonadati</taxon>
        <taxon>Myxococcota</taxon>
        <taxon>Myxococcia</taxon>
        <taxon>Myxococcales</taxon>
        <taxon>Cystobacterineae</taxon>
        <taxon>Myxococcaceae</taxon>
        <taxon>Corallococcus</taxon>
    </lineage>
</organism>
<accession>A0A3A8KTE2</accession>
<dbReference type="Gene3D" id="3.40.190.10">
    <property type="entry name" value="Periplasmic binding protein-like II"/>
    <property type="match status" value="2"/>
</dbReference>
<reference evidence="2" key="1">
    <citation type="submission" date="2018-09" db="EMBL/GenBank/DDBJ databases">
        <authorList>
            <person name="Livingstone P.G."/>
            <person name="Whitworth D.E."/>
        </authorList>
    </citation>
    <scope>NUCLEOTIDE SEQUENCE [LARGE SCALE GENOMIC DNA]</scope>
    <source>
        <strain evidence="2">CA043D</strain>
    </source>
</reference>
<comment type="caution">
    <text evidence="1">The sequence shown here is derived from an EMBL/GenBank/DDBJ whole genome shotgun (WGS) entry which is preliminary data.</text>
</comment>
<keyword evidence="2" id="KW-1185">Reference proteome</keyword>